<dbReference type="RefSeq" id="WP_018301328.1">
    <property type="nucleotide sequence ID" value="NZ_KB902276.1"/>
</dbReference>
<dbReference type="GO" id="GO:0005886">
    <property type="term" value="C:plasma membrane"/>
    <property type="evidence" value="ECO:0007669"/>
    <property type="project" value="UniProtKB-SubCell"/>
</dbReference>
<name>A0A0D0PEC4_9RHOB</name>
<feature type="domain" description="RDD" evidence="7">
    <location>
        <begin position="23"/>
        <end position="140"/>
    </location>
</feature>
<evidence type="ECO:0000259" key="7">
    <source>
        <dbReference type="Pfam" id="PF06271"/>
    </source>
</evidence>
<feature type="transmembrane region" description="Helical" evidence="6">
    <location>
        <begin position="107"/>
        <end position="128"/>
    </location>
</feature>
<evidence type="ECO:0000256" key="3">
    <source>
        <dbReference type="ARBA" id="ARBA00022692"/>
    </source>
</evidence>
<keyword evidence="4 6" id="KW-1133">Transmembrane helix</keyword>
<evidence type="ECO:0000256" key="5">
    <source>
        <dbReference type="ARBA" id="ARBA00023136"/>
    </source>
</evidence>
<accession>A0A0D0PEC4</accession>
<keyword evidence="5 6" id="KW-0472">Membrane</keyword>
<dbReference type="AlphaFoldDB" id="A0A0D0PEC4"/>
<dbReference type="eggNOG" id="COG1714">
    <property type="taxonomic scope" value="Bacteria"/>
</dbReference>
<proteinExistence type="predicted"/>
<evidence type="ECO:0000256" key="1">
    <source>
        <dbReference type="ARBA" id="ARBA00004651"/>
    </source>
</evidence>
<evidence type="ECO:0000256" key="2">
    <source>
        <dbReference type="ARBA" id="ARBA00022475"/>
    </source>
</evidence>
<gene>
    <name evidence="8" type="ORF">Wenmar_01311</name>
</gene>
<sequence>MTTYSPLIGLPDPETRPEFYRGTAVKRAIAWVLDVTLIAILAVLVLPFTAFTGLFFFPMLMLVLGFVYRWLTLSGGSATWGMRLMGIEIRDRTGERLDSQTALLHTAGYTVSVLAAPAQLISAILMLVTPRGQGLTDMILGTAAMNRPLLRR</sequence>
<comment type="caution">
    <text evidence="8">The sequence shown here is derived from an EMBL/GenBank/DDBJ whole genome shotgun (WGS) entry which is preliminary data.</text>
</comment>
<dbReference type="PATRIC" id="fig|1123501.6.peg.1395"/>
<dbReference type="InterPro" id="IPR010432">
    <property type="entry name" value="RDD"/>
</dbReference>
<comment type="subcellular location">
    <subcellularLocation>
        <location evidence="1">Cell membrane</location>
        <topology evidence="1">Multi-pass membrane protein</topology>
    </subcellularLocation>
</comment>
<feature type="transmembrane region" description="Helical" evidence="6">
    <location>
        <begin position="28"/>
        <end position="46"/>
    </location>
</feature>
<dbReference type="Proteomes" id="UP000035100">
    <property type="component" value="Unassembled WGS sequence"/>
</dbReference>
<evidence type="ECO:0000313" key="8">
    <source>
        <dbReference type="EMBL" id="KIQ69741.1"/>
    </source>
</evidence>
<dbReference type="Pfam" id="PF06271">
    <property type="entry name" value="RDD"/>
    <property type="match status" value="1"/>
</dbReference>
<keyword evidence="3 6" id="KW-0812">Transmembrane</keyword>
<reference evidence="8 9" key="1">
    <citation type="submission" date="2013-01" db="EMBL/GenBank/DDBJ databases">
        <authorList>
            <person name="Fiebig A."/>
            <person name="Goeker M."/>
            <person name="Klenk H.-P.P."/>
        </authorList>
    </citation>
    <scope>NUCLEOTIDE SEQUENCE [LARGE SCALE GENOMIC DNA]</scope>
    <source>
        <strain evidence="8 9">DSM 24838</strain>
    </source>
</reference>
<evidence type="ECO:0000313" key="9">
    <source>
        <dbReference type="Proteomes" id="UP000035100"/>
    </source>
</evidence>
<organism evidence="8 9">
    <name type="scientific">Wenxinia marina DSM 24838</name>
    <dbReference type="NCBI Taxonomy" id="1123501"/>
    <lineage>
        <taxon>Bacteria</taxon>
        <taxon>Pseudomonadati</taxon>
        <taxon>Pseudomonadota</taxon>
        <taxon>Alphaproteobacteria</taxon>
        <taxon>Rhodobacterales</taxon>
        <taxon>Roseobacteraceae</taxon>
        <taxon>Wenxinia</taxon>
    </lineage>
</organism>
<evidence type="ECO:0000256" key="6">
    <source>
        <dbReference type="SAM" id="Phobius"/>
    </source>
</evidence>
<dbReference type="STRING" id="1123501.Wenmar_01311"/>
<dbReference type="PANTHER" id="PTHR36115">
    <property type="entry name" value="PROLINE-RICH ANTIGEN HOMOLOG-RELATED"/>
    <property type="match status" value="1"/>
</dbReference>
<keyword evidence="9" id="KW-1185">Reference proteome</keyword>
<dbReference type="InterPro" id="IPR051791">
    <property type="entry name" value="Pra-immunoreactive"/>
</dbReference>
<evidence type="ECO:0000256" key="4">
    <source>
        <dbReference type="ARBA" id="ARBA00022989"/>
    </source>
</evidence>
<dbReference type="EMBL" id="AONG01000008">
    <property type="protein sequence ID" value="KIQ69741.1"/>
    <property type="molecule type" value="Genomic_DNA"/>
</dbReference>
<keyword evidence="2" id="KW-1003">Cell membrane</keyword>
<protein>
    <submittedName>
        <fullName evidence="8">Putative membrane protein/domain protein</fullName>
    </submittedName>
</protein>